<protein>
    <submittedName>
        <fullName evidence="2">Uma2 family endonuclease</fullName>
    </submittedName>
</protein>
<dbReference type="Proteomes" id="UP001167160">
    <property type="component" value="Unassembled WGS sequence"/>
</dbReference>
<keyword evidence="2" id="KW-0540">Nuclease</keyword>
<dbReference type="PANTHER" id="PTHR35400">
    <property type="entry name" value="SLR1083 PROTEIN"/>
    <property type="match status" value="1"/>
</dbReference>
<gene>
    <name evidence="2" type="ORF">M1E25_11485</name>
</gene>
<evidence type="ECO:0000313" key="2">
    <source>
        <dbReference type="EMBL" id="MCM2577973.1"/>
    </source>
</evidence>
<dbReference type="Gene3D" id="3.90.1570.10">
    <property type="entry name" value="tt1808, chain A"/>
    <property type="match status" value="1"/>
</dbReference>
<feature type="domain" description="Putative restriction endonuclease" evidence="1">
    <location>
        <begin position="14"/>
        <end position="169"/>
    </location>
</feature>
<dbReference type="SUPFAM" id="SSF52980">
    <property type="entry name" value="Restriction endonuclease-like"/>
    <property type="match status" value="1"/>
</dbReference>
<keyword evidence="2" id="KW-0378">Hydrolase</keyword>
<dbReference type="InterPro" id="IPR012296">
    <property type="entry name" value="Nuclease_put_TT1808"/>
</dbReference>
<dbReference type="GO" id="GO:0004519">
    <property type="term" value="F:endonuclease activity"/>
    <property type="evidence" value="ECO:0007669"/>
    <property type="project" value="UniProtKB-KW"/>
</dbReference>
<sequence length="186" mass="20282">MAEAGELSLDELFERLARMPVPDGYKVEVVEGTAHVSPQREVHREIVGRIVQVLESRYGPGVHVKSDERIDFPGDGNGFAPDVAKIADEAKMDDQGRWSYEDVEFVAEVTSESSAGNDYGPKRIAYALAGVPVYVIVDPYAGRCHAFSQVQGGEYRSEHTVLFGTPLDLTGTAIDLVLPTVGFPQD</sequence>
<keyword evidence="2" id="KW-0255">Endonuclease</keyword>
<dbReference type="EMBL" id="JAMQGM010000023">
    <property type="protein sequence ID" value="MCM2577973.1"/>
    <property type="molecule type" value="Genomic_DNA"/>
</dbReference>
<evidence type="ECO:0000313" key="3">
    <source>
        <dbReference type="Proteomes" id="UP001167160"/>
    </source>
</evidence>
<dbReference type="PANTHER" id="PTHR35400:SF3">
    <property type="entry name" value="SLL1072 PROTEIN"/>
    <property type="match status" value="1"/>
</dbReference>
<name>A0ABT0X613_9ACTN</name>
<dbReference type="Pfam" id="PF05685">
    <property type="entry name" value="Uma2"/>
    <property type="match status" value="1"/>
</dbReference>
<keyword evidence="3" id="KW-1185">Reference proteome</keyword>
<dbReference type="InterPro" id="IPR011335">
    <property type="entry name" value="Restrct_endonuc-II-like"/>
</dbReference>
<dbReference type="RefSeq" id="WP_251413587.1">
    <property type="nucleotide sequence ID" value="NZ_JAMQGM010000023.1"/>
</dbReference>
<proteinExistence type="predicted"/>
<dbReference type="CDD" id="cd06260">
    <property type="entry name" value="DUF820-like"/>
    <property type="match status" value="1"/>
</dbReference>
<dbReference type="InterPro" id="IPR008538">
    <property type="entry name" value="Uma2"/>
</dbReference>
<evidence type="ECO:0000259" key="1">
    <source>
        <dbReference type="Pfam" id="PF05685"/>
    </source>
</evidence>
<organism evidence="2 3">
    <name type="scientific">Streptomyces meridianus</name>
    <dbReference type="NCBI Taxonomy" id="2938945"/>
    <lineage>
        <taxon>Bacteria</taxon>
        <taxon>Bacillati</taxon>
        <taxon>Actinomycetota</taxon>
        <taxon>Actinomycetes</taxon>
        <taxon>Kitasatosporales</taxon>
        <taxon>Streptomycetaceae</taxon>
        <taxon>Streptomyces</taxon>
    </lineage>
</organism>
<comment type="caution">
    <text evidence="2">The sequence shown here is derived from an EMBL/GenBank/DDBJ whole genome shotgun (WGS) entry which is preliminary data.</text>
</comment>
<accession>A0ABT0X613</accession>
<reference evidence="2" key="1">
    <citation type="journal article" date="2023" name="Int. J. Syst. Evol. Microbiol.">
        <title>Streptomyces meridianus sp. nov. isolated from brackish water of the Tagus estuary in Alcochete, Portugal.</title>
        <authorList>
            <person name="Santos J.D.N."/>
            <person name="Klimek D."/>
            <person name="Calusinska M."/>
            <person name="Lobo Da Cunha A."/>
            <person name="Catita J."/>
            <person name="Goncalves H."/>
            <person name="Gonzalez I."/>
            <person name="Reyes F."/>
            <person name="Lage O.M."/>
        </authorList>
    </citation>
    <scope>NUCLEOTIDE SEQUENCE</scope>
    <source>
        <strain evidence="2">MTZ3.1</strain>
    </source>
</reference>